<gene>
    <name evidence="5" type="primary">tam</name>
    <name evidence="6" type="ORF">ETQ85_11300</name>
</gene>
<dbReference type="Gene3D" id="3.40.50.150">
    <property type="entry name" value="Vaccinia Virus protein VP39"/>
    <property type="match status" value="1"/>
</dbReference>
<reference evidence="6 7" key="1">
    <citation type="submission" date="2019-01" db="EMBL/GenBank/DDBJ databases">
        <title>Zoogloea oleivorans genome sequencing and assembly.</title>
        <authorList>
            <person name="Tancsics A."/>
            <person name="Farkas M."/>
            <person name="Kriszt B."/>
            <person name="Maroti G."/>
            <person name="Horvath B."/>
        </authorList>
    </citation>
    <scope>NUCLEOTIDE SEQUENCE [LARGE SCALE GENOMIC DNA]</scope>
    <source>
        <strain evidence="6 7">Buc</strain>
    </source>
</reference>
<comment type="caution">
    <text evidence="6">The sequence shown here is derived from an EMBL/GenBank/DDBJ whole genome shotgun (WGS) entry which is preliminary data.</text>
</comment>
<comment type="similarity">
    <text evidence="5">Belongs to the methyltransferase superfamily. Tam family.</text>
</comment>
<keyword evidence="4 5" id="KW-0949">S-adenosyl-L-methionine</keyword>
<sequence>MGWEPDRYLQFSDERLQPAIDLLNRIPLARSERIVDLGCGAGNVTRLLTQRWPEADITGLDSSPEMLDRARRVLPTARFELSGVERWEPDGPPDLLFSNAALHWVGDHSSLFPRLLDSLSPGGVLAVQMPGNFEAPSHRLIRELAASPAWTGKLGPGRMGAVLPMADYQHILAPRCTRLSLWETTYWQSMSGPAPVLDWLRGTTLIPYLAPLDDVTRAAFLAELGASLAAAYPADATGTTLFPFRRIFILAQR</sequence>
<comment type="catalytic activity">
    <reaction evidence="5">
        <text>trans-aconitate + S-adenosyl-L-methionine = (E)-3-(methoxycarbonyl)pent-2-enedioate + S-adenosyl-L-homocysteine</text>
        <dbReference type="Rhea" id="RHEA:14969"/>
        <dbReference type="ChEBI" id="CHEBI:15708"/>
        <dbReference type="ChEBI" id="CHEBI:57470"/>
        <dbReference type="ChEBI" id="CHEBI:57856"/>
        <dbReference type="ChEBI" id="CHEBI:59789"/>
        <dbReference type="EC" id="2.1.1.144"/>
    </reaction>
</comment>
<comment type="subcellular location">
    <subcellularLocation>
        <location evidence="5">Cytoplasm</location>
    </subcellularLocation>
</comment>
<evidence type="ECO:0000313" key="7">
    <source>
        <dbReference type="Proteomes" id="UP000389128"/>
    </source>
</evidence>
<keyword evidence="1 5" id="KW-0963">Cytoplasm</keyword>
<dbReference type="InterPro" id="IPR029063">
    <property type="entry name" value="SAM-dependent_MTases_sf"/>
</dbReference>
<dbReference type="OrthoDB" id="9795085at2"/>
<dbReference type="GO" id="GO:0032259">
    <property type="term" value="P:methylation"/>
    <property type="evidence" value="ECO:0007669"/>
    <property type="project" value="UniProtKB-KW"/>
</dbReference>
<dbReference type="Pfam" id="PF13489">
    <property type="entry name" value="Methyltransf_23"/>
    <property type="match status" value="1"/>
</dbReference>
<dbReference type="Proteomes" id="UP000389128">
    <property type="component" value="Unassembled WGS sequence"/>
</dbReference>
<accession>A0A6C2CXA2</accession>
<organism evidence="6 7">
    <name type="scientific">Zoogloea oleivorans</name>
    <dbReference type="NCBI Taxonomy" id="1552750"/>
    <lineage>
        <taxon>Bacteria</taxon>
        <taxon>Pseudomonadati</taxon>
        <taxon>Pseudomonadota</taxon>
        <taxon>Betaproteobacteria</taxon>
        <taxon>Rhodocyclales</taxon>
        <taxon>Zoogloeaceae</taxon>
        <taxon>Zoogloea</taxon>
    </lineage>
</organism>
<dbReference type="EC" id="2.1.1.144" evidence="5"/>
<dbReference type="PANTHER" id="PTHR43861">
    <property type="entry name" value="TRANS-ACONITATE 2-METHYLTRANSFERASE-RELATED"/>
    <property type="match status" value="1"/>
</dbReference>
<evidence type="ECO:0000313" key="6">
    <source>
        <dbReference type="EMBL" id="TYC58461.1"/>
    </source>
</evidence>
<dbReference type="InterPro" id="IPR023149">
    <property type="entry name" value="Trans_acon_MeTrfase_C"/>
</dbReference>
<keyword evidence="7" id="KW-1185">Reference proteome</keyword>
<evidence type="ECO:0000256" key="5">
    <source>
        <dbReference type="HAMAP-Rule" id="MF_00560"/>
    </source>
</evidence>
<dbReference type="InterPro" id="IPR023506">
    <property type="entry name" value="Trans-aconitate_MeTrfase"/>
</dbReference>
<dbReference type="RefSeq" id="WP_148579161.1">
    <property type="nucleotide sequence ID" value="NZ_SDKK01000009.1"/>
</dbReference>
<evidence type="ECO:0000256" key="2">
    <source>
        <dbReference type="ARBA" id="ARBA00022603"/>
    </source>
</evidence>
<dbReference type="HAMAP" id="MF_00560">
    <property type="entry name" value="Tran_acon_Me_trans"/>
    <property type="match status" value="1"/>
</dbReference>
<dbReference type="EMBL" id="SDKK01000009">
    <property type="protein sequence ID" value="TYC58461.1"/>
    <property type="molecule type" value="Genomic_DNA"/>
</dbReference>
<dbReference type="GO" id="GO:0005737">
    <property type="term" value="C:cytoplasm"/>
    <property type="evidence" value="ECO:0007669"/>
    <property type="project" value="UniProtKB-SubCell"/>
</dbReference>
<protein>
    <recommendedName>
        <fullName evidence="5">Trans-aconitate 2-methyltransferase</fullName>
        <ecNumber evidence="5">2.1.1.144</ecNumber>
    </recommendedName>
</protein>
<dbReference type="GO" id="GO:0030798">
    <property type="term" value="F:trans-aconitate 2-methyltransferase activity"/>
    <property type="evidence" value="ECO:0007669"/>
    <property type="project" value="UniProtKB-UniRule"/>
</dbReference>
<name>A0A6C2CXA2_9RHOO</name>
<proteinExistence type="inferred from homology"/>
<dbReference type="SUPFAM" id="SSF53335">
    <property type="entry name" value="S-adenosyl-L-methionine-dependent methyltransferases"/>
    <property type="match status" value="1"/>
</dbReference>
<keyword evidence="2 5" id="KW-0489">Methyltransferase</keyword>
<evidence type="ECO:0000256" key="3">
    <source>
        <dbReference type="ARBA" id="ARBA00022679"/>
    </source>
</evidence>
<evidence type="ECO:0000256" key="4">
    <source>
        <dbReference type="ARBA" id="ARBA00022691"/>
    </source>
</evidence>
<dbReference type="AlphaFoldDB" id="A0A6C2CXA2"/>
<comment type="function">
    <text evidence="5">Catalyzes the S-adenosylmethionine monomethyl esterification of trans-aconitate.</text>
</comment>
<keyword evidence="3 5" id="KW-0808">Transferase</keyword>
<evidence type="ECO:0000256" key="1">
    <source>
        <dbReference type="ARBA" id="ARBA00022490"/>
    </source>
</evidence>
<dbReference type="PANTHER" id="PTHR43861:SF1">
    <property type="entry name" value="TRANS-ACONITATE 2-METHYLTRANSFERASE"/>
    <property type="match status" value="1"/>
</dbReference>
<dbReference type="CDD" id="cd02440">
    <property type="entry name" value="AdoMet_MTases"/>
    <property type="match status" value="1"/>
</dbReference>
<dbReference type="Gene3D" id="1.10.150.290">
    <property type="entry name" value="S-adenosyl-L-methionine-dependent methyltransferases"/>
    <property type="match status" value="1"/>
</dbReference>